<evidence type="ECO:0000256" key="1">
    <source>
        <dbReference type="ARBA" id="ARBA00022801"/>
    </source>
</evidence>
<dbReference type="Gene3D" id="3.40.50.1820">
    <property type="entry name" value="alpha/beta hydrolase"/>
    <property type="match status" value="1"/>
</dbReference>
<dbReference type="EMBL" id="RHHN01000070">
    <property type="protein sequence ID" value="RNB50393.1"/>
    <property type="molecule type" value="Genomic_DNA"/>
</dbReference>
<reference evidence="4 5" key="1">
    <citation type="submission" date="2018-10" db="EMBL/GenBank/DDBJ databases">
        <title>Phylogenomics of Brevibacillus.</title>
        <authorList>
            <person name="Dunlap C."/>
        </authorList>
    </citation>
    <scope>NUCLEOTIDE SEQUENCE [LARGE SCALE GENOMIC DNA]</scope>
    <source>
        <strain evidence="4 5">NRRL NRS 1219</strain>
    </source>
</reference>
<dbReference type="PANTHER" id="PTHR43798:SF31">
    <property type="entry name" value="AB HYDROLASE SUPERFAMILY PROTEIN YCLE"/>
    <property type="match status" value="1"/>
</dbReference>
<dbReference type="Proteomes" id="UP000317180">
    <property type="component" value="Unassembled WGS sequence"/>
</dbReference>
<accession>A0A3M8AGS6</accession>
<comment type="caution">
    <text evidence="4">The sequence shown here is derived from an EMBL/GenBank/DDBJ whole genome shotgun (WGS) entry which is preliminary data.</text>
</comment>
<dbReference type="PRINTS" id="PR00412">
    <property type="entry name" value="EPOXHYDRLASE"/>
</dbReference>
<dbReference type="SUPFAM" id="SSF53474">
    <property type="entry name" value="alpha/beta-Hydrolases"/>
    <property type="match status" value="1"/>
</dbReference>
<sequence length="275" mass="30667">METGQAVDSGFLEANGTRFYYEMAGEGEPLLLIHGFNLDNRMWDEQVAALAESYKVIRFDLRGFGKTPATNLPFTLYDDVRAVLAGLGIEKAHVAGLSFGGMVAQEFALVYPQMVKSLVLISSGLFGHSRSEQRLRDMEQFHQLLEAKKTEEALEQNTRMWFDGPGCAANTKRAKARELFASMSRNAFSLPAFGEGLVGLTPPPKERLEEIKAPTLVIAGARDYIDFLQIADELAERIERAEKVILTDSAHIPPMDQPEVVNELILRFLKQQSDE</sequence>
<dbReference type="InterPro" id="IPR000073">
    <property type="entry name" value="AB_hydrolase_1"/>
</dbReference>
<dbReference type="Pfam" id="PF00561">
    <property type="entry name" value="Abhydrolase_1"/>
    <property type="match status" value="1"/>
</dbReference>
<dbReference type="RefSeq" id="WP_007785927.1">
    <property type="nucleotide sequence ID" value="NZ_BJOD01000061.1"/>
</dbReference>
<organism evidence="4 5">
    <name type="scientific">Brevibacillus agri</name>
    <dbReference type="NCBI Taxonomy" id="51101"/>
    <lineage>
        <taxon>Bacteria</taxon>
        <taxon>Bacillati</taxon>
        <taxon>Bacillota</taxon>
        <taxon>Bacilli</taxon>
        <taxon>Bacillales</taxon>
        <taxon>Paenibacillaceae</taxon>
        <taxon>Brevibacillus</taxon>
    </lineage>
</organism>
<evidence type="ECO:0000259" key="2">
    <source>
        <dbReference type="Pfam" id="PF00561"/>
    </source>
</evidence>
<dbReference type="GO" id="GO:0016020">
    <property type="term" value="C:membrane"/>
    <property type="evidence" value="ECO:0007669"/>
    <property type="project" value="TreeGrafter"/>
</dbReference>
<dbReference type="EMBL" id="BJOD01000061">
    <property type="protein sequence ID" value="GED28151.1"/>
    <property type="molecule type" value="Genomic_DNA"/>
</dbReference>
<dbReference type="PANTHER" id="PTHR43798">
    <property type="entry name" value="MONOACYLGLYCEROL LIPASE"/>
    <property type="match status" value="1"/>
</dbReference>
<dbReference type="GO" id="GO:0016787">
    <property type="term" value="F:hydrolase activity"/>
    <property type="evidence" value="ECO:0007669"/>
    <property type="project" value="UniProtKB-KW"/>
</dbReference>
<keyword evidence="6" id="KW-1185">Reference proteome</keyword>
<gene>
    <name evidence="3" type="ORF">BAG01nite_42530</name>
    <name evidence="4" type="ORF">EB820_21605</name>
</gene>
<protein>
    <submittedName>
        <fullName evidence="3 4">Hydrolase</fullName>
    </submittedName>
</protein>
<dbReference type="Proteomes" id="UP000276178">
    <property type="component" value="Unassembled WGS sequence"/>
</dbReference>
<evidence type="ECO:0000313" key="4">
    <source>
        <dbReference type="EMBL" id="RNB50393.1"/>
    </source>
</evidence>
<dbReference type="AlphaFoldDB" id="A0A3M8AGS6"/>
<dbReference type="InterPro" id="IPR050266">
    <property type="entry name" value="AB_hydrolase_sf"/>
</dbReference>
<dbReference type="InterPro" id="IPR029058">
    <property type="entry name" value="AB_hydrolase_fold"/>
</dbReference>
<evidence type="ECO:0000313" key="6">
    <source>
        <dbReference type="Proteomes" id="UP000317180"/>
    </source>
</evidence>
<name>A0A3M8AGS6_9BACL</name>
<proteinExistence type="predicted"/>
<evidence type="ECO:0000313" key="3">
    <source>
        <dbReference type="EMBL" id="GED28151.1"/>
    </source>
</evidence>
<dbReference type="InterPro" id="IPR000639">
    <property type="entry name" value="Epox_hydrolase-like"/>
</dbReference>
<dbReference type="GeneID" id="82810433"/>
<dbReference type="PRINTS" id="PR00111">
    <property type="entry name" value="ABHYDROLASE"/>
</dbReference>
<dbReference type="OrthoDB" id="9805423at2"/>
<reference evidence="3 6" key="2">
    <citation type="submission" date="2019-06" db="EMBL/GenBank/DDBJ databases">
        <title>Whole genome shotgun sequence of Brevibacillus agri NBRC 15538.</title>
        <authorList>
            <person name="Hosoyama A."/>
            <person name="Uohara A."/>
            <person name="Ohji S."/>
            <person name="Ichikawa N."/>
        </authorList>
    </citation>
    <scope>NUCLEOTIDE SEQUENCE [LARGE SCALE GENOMIC DNA]</scope>
    <source>
        <strain evidence="3 6">NBRC 15538</strain>
    </source>
</reference>
<feature type="domain" description="AB hydrolase-1" evidence="2">
    <location>
        <begin position="29"/>
        <end position="257"/>
    </location>
</feature>
<dbReference type="SMR" id="A0A3M8AGS6"/>
<evidence type="ECO:0000313" key="5">
    <source>
        <dbReference type="Proteomes" id="UP000276178"/>
    </source>
</evidence>
<keyword evidence="1 4" id="KW-0378">Hydrolase</keyword>